<dbReference type="InterPro" id="IPR047687">
    <property type="entry name" value="OMA_tautomer-like"/>
</dbReference>
<dbReference type="EMBL" id="CYHG01000010">
    <property type="protein sequence ID" value="CUB05335.1"/>
    <property type="molecule type" value="Genomic_DNA"/>
</dbReference>
<dbReference type="PANTHER" id="PTHR43709">
    <property type="entry name" value="ACONITATE ISOMERASE-RELATED"/>
    <property type="match status" value="1"/>
</dbReference>
<reference evidence="4" key="1">
    <citation type="submission" date="2015-08" db="EMBL/GenBank/DDBJ databases">
        <authorList>
            <person name="Varghese N."/>
        </authorList>
    </citation>
    <scope>NUCLEOTIDE SEQUENCE [LARGE SCALE GENOMIC DNA]</scope>
    <source>
        <strain evidence="4">JCM 18476</strain>
    </source>
</reference>
<sequence>MAQLTIPCMLMRGGTSKGPYLRLTDMPEDREQLAELLMKIMGAGHELQIDGLGGGNSLTSKVAMVGPSRTPDADVEYLFAQVGIVNRTVDFSPNCGNMLAGVAPFAIESGLVYATEGKTTVRIKNLNTNKVIHSTVQTPDRRVEYGGDFVISGTNTPGAPIELTFLDVAGSKTGKLFPTGQKVDDIDGIQVTCIDAATPVMIVNASSLGKTGHEAPGEFDADEIFMQRLETLRRKAGVLMGMGDVSNMVIPKPILVSPPQTQGIICARYFVPDRCHKALAVTGSIAIVNALCNEGTVAQQLVQSEQGRVDFKLEHPTGFIDLTAHWQHDEVQSVSLVRTAKPIFSGLVYLN</sequence>
<dbReference type="InterPro" id="IPR007400">
    <property type="entry name" value="PrpF-like"/>
</dbReference>
<dbReference type="SUPFAM" id="SSF54506">
    <property type="entry name" value="Diaminopimelate epimerase-like"/>
    <property type="match status" value="2"/>
</dbReference>
<dbReference type="PANTHER" id="PTHR43709:SF3">
    <property type="entry name" value="ISOMERASE YBHH-RELATED"/>
    <property type="match status" value="1"/>
</dbReference>
<evidence type="ECO:0000313" key="3">
    <source>
        <dbReference type="EMBL" id="CUB05335.1"/>
    </source>
</evidence>
<evidence type="ECO:0000256" key="1">
    <source>
        <dbReference type="ARBA" id="ARBA00007673"/>
    </source>
</evidence>
<organism evidence="3 4">
    <name type="scientific">Marinomonas fungiae</name>
    <dbReference type="NCBI Taxonomy" id="1137284"/>
    <lineage>
        <taxon>Bacteria</taxon>
        <taxon>Pseudomonadati</taxon>
        <taxon>Pseudomonadota</taxon>
        <taxon>Gammaproteobacteria</taxon>
        <taxon>Oceanospirillales</taxon>
        <taxon>Oceanospirillaceae</taxon>
        <taxon>Marinomonas</taxon>
    </lineage>
</organism>
<dbReference type="GO" id="GO:0016853">
    <property type="term" value="F:isomerase activity"/>
    <property type="evidence" value="ECO:0007669"/>
    <property type="project" value="UniProtKB-KW"/>
</dbReference>
<evidence type="ECO:0000256" key="2">
    <source>
        <dbReference type="ARBA" id="ARBA00023235"/>
    </source>
</evidence>
<dbReference type="Gene3D" id="3.10.310.10">
    <property type="entry name" value="Diaminopimelate Epimerase, Chain A, domain 1"/>
    <property type="match status" value="2"/>
</dbReference>
<dbReference type="RefSeq" id="WP_055463941.1">
    <property type="nucleotide sequence ID" value="NZ_CYHG01000010.1"/>
</dbReference>
<accession>A0A0K6IQE6</accession>
<dbReference type="AlphaFoldDB" id="A0A0K6IQE6"/>
<protein>
    <submittedName>
        <fullName evidence="3">2-Methylaconitate cis-trans-isomerase PrpF (2-methyl citrate pathway)</fullName>
    </submittedName>
</protein>
<name>A0A0K6IQE6_9GAMM</name>
<dbReference type="Proteomes" id="UP000182769">
    <property type="component" value="Unassembled WGS sequence"/>
</dbReference>
<dbReference type="OrthoDB" id="9779763at2"/>
<evidence type="ECO:0000313" key="4">
    <source>
        <dbReference type="Proteomes" id="UP000182769"/>
    </source>
</evidence>
<dbReference type="NCBIfam" id="NF033377">
    <property type="entry name" value="OMA_tautomer"/>
    <property type="match status" value="1"/>
</dbReference>
<dbReference type="Pfam" id="PF04303">
    <property type="entry name" value="PrpF"/>
    <property type="match status" value="1"/>
</dbReference>
<proteinExistence type="inferred from homology"/>
<comment type="similarity">
    <text evidence="1">Belongs to the PrpF family.</text>
</comment>
<dbReference type="STRING" id="1137284.GCA_001418205_02897"/>
<gene>
    <name evidence="3" type="ORF">Ga0061065_11056</name>
</gene>
<keyword evidence="4" id="KW-1185">Reference proteome</keyword>
<keyword evidence="2 3" id="KW-0413">Isomerase</keyword>